<evidence type="ECO:0000313" key="4">
    <source>
        <dbReference type="Proteomes" id="UP000237271"/>
    </source>
</evidence>
<organism evidence="3 4">
    <name type="scientific">Phytophthora palmivora</name>
    <dbReference type="NCBI Taxonomy" id="4796"/>
    <lineage>
        <taxon>Eukaryota</taxon>
        <taxon>Sar</taxon>
        <taxon>Stramenopiles</taxon>
        <taxon>Oomycota</taxon>
        <taxon>Peronosporomycetes</taxon>
        <taxon>Peronosporales</taxon>
        <taxon>Peronosporaceae</taxon>
        <taxon>Phytophthora</taxon>
    </lineage>
</organism>
<dbReference type="EMBL" id="NCKW01008923">
    <property type="protein sequence ID" value="POM67570.1"/>
    <property type="molecule type" value="Genomic_DNA"/>
</dbReference>
<name>A0A2P4XPS1_9STRA</name>
<dbReference type="PANTHER" id="PTHR31569:SF4">
    <property type="entry name" value="SWIM-TYPE DOMAIN-CONTAINING PROTEIN"/>
    <property type="match status" value="1"/>
</dbReference>
<dbReference type="AlphaFoldDB" id="A0A2P4XPS1"/>
<feature type="domain" description="ZSWIM3 N-terminal" evidence="2">
    <location>
        <begin position="59"/>
        <end position="165"/>
    </location>
</feature>
<dbReference type="PANTHER" id="PTHR31569">
    <property type="entry name" value="SWIM-TYPE DOMAIN-CONTAINING PROTEIN"/>
    <property type="match status" value="1"/>
</dbReference>
<sequence>MPNLSNPLHHTSSDDKATTSAGDYNPRTRKSGTRAEKCSLEKMHVAVHNVVPPFPAERLRSWKDFEKEFKGYKKKNNLLFRVRPSTSTAIHNASYSNKSPGMKFKWSEKVYRCTHGVYQKARGTGLRKRGARYTNCKARFTPSVVKTESGEFRIIVRNECHTHNHETTKSVAASYLTTKSLPVAKRDREDVPLLADAKVSSKFISNFLHERTGEAVAPQQTRNLIRDIMGTDSAEDRLKNMLHALVQIDGCNARFMQDQMCNGVT</sequence>
<feature type="region of interest" description="Disordered" evidence="1">
    <location>
        <begin position="1"/>
        <end position="36"/>
    </location>
</feature>
<protein>
    <recommendedName>
        <fullName evidence="2">ZSWIM3 N-terminal domain-containing protein</fullName>
    </recommendedName>
</protein>
<feature type="compositionally biased region" description="Polar residues" evidence="1">
    <location>
        <begin position="1"/>
        <end position="10"/>
    </location>
</feature>
<proteinExistence type="predicted"/>
<evidence type="ECO:0000313" key="3">
    <source>
        <dbReference type="EMBL" id="POM67570.1"/>
    </source>
</evidence>
<dbReference type="Proteomes" id="UP000237271">
    <property type="component" value="Unassembled WGS sequence"/>
</dbReference>
<accession>A0A2P4XPS1</accession>
<reference evidence="3 4" key="1">
    <citation type="journal article" date="2017" name="Genome Biol. Evol.">
        <title>Phytophthora megakarya and P. palmivora, closely related causal agents of cacao black pod rot, underwent increases in genome sizes and gene numbers by different mechanisms.</title>
        <authorList>
            <person name="Ali S.S."/>
            <person name="Shao J."/>
            <person name="Lary D.J."/>
            <person name="Kronmiller B."/>
            <person name="Shen D."/>
            <person name="Strem M.D."/>
            <person name="Amoako-Attah I."/>
            <person name="Akrofi A.Y."/>
            <person name="Begoude B.A."/>
            <person name="Ten Hoopen G.M."/>
            <person name="Coulibaly K."/>
            <person name="Kebe B.I."/>
            <person name="Melnick R.L."/>
            <person name="Guiltinan M.J."/>
            <person name="Tyler B.M."/>
            <person name="Meinhardt L.W."/>
            <person name="Bailey B.A."/>
        </authorList>
    </citation>
    <scope>NUCLEOTIDE SEQUENCE [LARGE SCALE GENOMIC DNA]</scope>
    <source>
        <strain evidence="4">sbr112.9</strain>
    </source>
</reference>
<evidence type="ECO:0000256" key="1">
    <source>
        <dbReference type="SAM" id="MobiDB-lite"/>
    </source>
</evidence>
<comment type="caution">
    <text evidence="3">The sequence shown here is derived from an EMBL/GenBank/DDBJ whole genome shotgun (WGS) entry which is preliminary data.</text>
</comment>
<dbReference type="InterPro" id="IPR048325">
    <property type="entry name" value="ZSWIM3_N"/>
</dbReference>
<dbReference type="Pfam" id="PF21599">
    <property type="entry name" value="ZSWIM3_N"/>
    <property type="match status" value="1"/>
</dbReference>
<evidence type="ECO:0000259" key="2">
    <source>
        <dbReference type="Pfam" id="PF21599"/>
    </source>
</evidence>
<keyword evidence="4" id="KW-1185">Reference proteome</keyword>
<dbReference type="OrthoDB" id="124342at2759"/>
<gene>
    <name evidence="3" type="ORF">PHPALM_16404</name>
</gene>
<dbReference type="InterPro" id="IPR052579">
    <property type="entry name" value="Zinc_finger_SWIM"/>
</dbReference>